<gene>
    <name evidence="1" type="ordered locus">pNG3023</name>
</gene>
<sequence>MTVKHEITDRPVEDLSKAALVAEWNEAYEQLQSGTALDRDSVWDRRRELWTEMRNRTDAEPPECPECGGDRWKQSMGGPKHCSDCGLALGEDHAELIQAIDSYWSSVQAAEVVSTDGGQTVDENGTVRADSVEDVSEHTNSETCSYDCEDEADYDVTMRRNSREATFPACHSCAVDNGVRPGDWDV</sequence>
<proteinExistence type="predicted"/>
<protein>
    <submittedName>
        <fullName evidence="1">Uncharacterized protein</fullName>
    </submittedName>
</protein>
<keyword evidence="1" id="KW-0614">Plasmid</keyword>
<dbReference type="KEGG" id="hma:pNG3023"/>
<dbReference type="PATRIC" id="fig|272569.17.peg.99"/>
<dbReference type="EnsemblBacteria" id="AAV44352">
    <property type="protein sequence ID" value="AAV44352"/>
    <property type="gene ID" value="pNG3023"/>
</dbReference>
<dbReference type="GeneID" id="3126744"/>
<organism evidence="1 2">
    <name type="scientific">Haloarcula marismortui (strain ATCC 43049 / DSM 3752 / JCM 8966 / VKM B-1809)</name>
    <name type="common">Halobacterium marismortui</name>
    <dbReference type="NCBI Taxonomy" id="272569"/>
    <lineage>
        <taxon>Archaea</taxon>
        <taxon>Methanobacteriati</taxon>
        <taxon>Methanobacteriota</taxon>
        <taxon>Stenosarchaea group</taxon>
        <taxon>Halobacteria</taxon>
        <taxon>Halobacteriales</taxon>
        <taxon>Haloarculaceae</taxon>
        <taxon>Haloarcula</taxon>
    </lineage>
</organism>
<dbReference type="RefSeq" id="WP_011222202.1">
    <property type="nucleotide sequence ID" value="NC_006391.1"/>
</dbReference>
<evidence type="ECO:0000313" key="2">
    <source>
        <dbReference type="Proteomes" id="UP000001169"/>
    </source>
</evidence>
<name>Q5V7Z0_HALMA</name>
<dbReference type="Proteomes" id="UP000001169">
    <property type="component" value="Plasmid pNG300"/>
</dbReference>
<reference evidence="1 2" key="1">
    <citation type="journal article" date="2004" name="Genome Res.">
        <title>Genome sequence of Haloarcula marismortui: a halophilic archaeon from the Dead Sea.</title>
        <authorList>
            <person name="Baliga N.S."/>
            <person name="Bonneau R."/>
            <person name="Facciotti M.T."/>
            <person name="Pan M."/>
            <person name="Glusman G."/>
            <person name="Deutsch E.W."/>
            <person name="Shannon P."/>
            <person name="Chiu Y."/>
            <person name="Weng R.S."/>
            <person name="Gan R.R."/>
            <person name="Hung P."/>
            <person name="Date S.V."/>
            <person name="Marcotte E."/>
            <person name="Hood L."/>
            <person name="Ng W.V."/>
        </authorList>
    </citation>
    <scope>NUCLEOTIDE SEQUENCE [LARGE SCALE GENOMIC DNA]</scope>
    <source>
        <strain evidence="2">ATCC 43049 / DSM 3752 / JCM 8966 / VKM B-1809</strain>
        <plasmid evidence="2">Plasmid pNG300</plasmid>
    </source>
</reference>
<evidence type="ECO:0000313" key="1">
    <source>
        <dbReference type="EMBL" id="AAV44352.1"/>
    </source>
</evidence>
<dbReference type="HOGENOM" id="CLU_1451379_0_0_2"/>
<keyword evidence="2" id="KW-1185">Reference proteome</keyword>
<dbReference type="EMBL" id="AY596292">
    <property type="protein sequence ID" value="AAV44352.1"/>
    <property type="molecule type" value="Genomic_DNA"/>
</dbReference>
<accession>Q5V7Z0</accession>
<dbReference type="AlphaFoldDB" id="Q5V7Z0"/>
<geneLocation type="plasmid" evidence="1 2">
    <name>pNG300</name>
</geneLocation>